<dbReference type="InterPro" id="IPR009683">
    <property type="entry name" value="Extensin-like_C"/>
</dbReference>
<keyword evidence="1" id="KW-0732">Signal</keyword>
<evidence type="ECO:0000259" key="2">
    <source>
        <dbReference type="Pfam" id="PF06904"/>
    </source>
</evidence>
<reference evidence="3 4" key="1">
    <citation type="submission" date="2019-07" db="EMBL/GenBank/DDBJ databases">
        <title>Whole genome shotgun sequence of Rhizobium naphthalenivorans NBRC 107585.</title>
        <authorList>
            <person name="Hosoyama A."/>
            <person name="Uohara A."/>
            <person name="Ohji S."/>
            <person name="Ichikawa N."/>
        </authorList>
    </citation>
    <scope>NUCLEOTIDE SEQUENCE [LARGE SCALE GENOMIC DNA]</scope>
    <source>
        <strain evidence="3 4">NBRC 107585</strain>
    </source>
</reference>
<feature type="chain" id="PRO_5022165600" evidence="1">
    <location>
        <begin position="19"/>
        <end position="235"/>
    </location>
</feature>
<dbReference type="Pfam" id="PF06904">
    <property type="entry name" value="Extensin-like_C"/>
    <property type="match status" value="1"/>
</dbReference>
<gene>
    <name evidence="3" type="ORF">RNA01_09280</name>
</gene>
<dbReference type="AlphaFoldDB" id="A0A512HEW1"/>
<evidence type="ECO:0000256" key="1">
    <source>
        <dbReference type="SAM" id="SignalP"/>
    </source>
</evidence>
<dbReference type="EMBL" id="BJZP01000003">
    <property type="protein sequence ID" value="GEO83996.1"/>
    <property type="molecule type" value="Genomic_DNA"/>
</dbReference>
<organism evidence="3 4">
    <name type="scientific">Ciceribacter naphthalenivorans</name>
    <dbReference type="NCBI Taxonomy" id="1118451"/>
    <lineage>
        <taxon>Bacteria</taxon>
        <taxon>Pseudomonadati</taxon>
        <taxon>Pseudomonadota</taxon>
        <taxon>Alphaproteobacteria</taxon>
        <taxon>Hyphomicrobiales</taxon>
        <taxon>Rhizobiaceae</taxon>
        <taxon>Ciceribacter</taxon>
    </lineage>
</organism>
<evidence type="ECO:0000313" key="4">
    <source>
        <dbReference type="Proteomes" id="UP000321717"/>
    </source>
</evidence>
<sequence>MALRIAAATLSLFLLVGAGLPEKGPQPAGKPATLLQPQPSAPRDVIEPEDAAAFESCGKALAGIGAVFEPMSRIDDGEGCGIDKPISVTSILPGVDLVPQGIMRCETALHLAQWLKTIVIPAAELSLPDQGRLITVNQASTYICRKRNSADAGKISEHARGNAVDIARLRFEKGHVPMATVGQEDATLQAAFQRSLNATACLYFPTVLSPGSDSTHQDHLHLDILQRNGDFRYCR</sequence>
<comment type="caution">
    <text evidence="3">The sequence shown here is derived from an EMBL/GenBank/DDBJ whole genome shotgun (WGS) entry which is preliminary data.</text>
</comment>
<accession>A0A512HEW1</accession>
<protein>
    <submittedName>
        <fullName evidence="3">Extensin</fullName>
    </submittedName>
</protein>
<feature type="domain" description="Extensin-like C-terminal" evidence="2">
    <location>
        <begin position="56"/>
        <end position="235"/>
    </location>
</feature>
<evidence type="ECO:0000313" key="3">
    <source>
        <dbReference type="EMBL" id="GEO83996.1"/>
    </source>
</evidence>
<dbReference type="OrthoDB" id="9809788at2"/>
<dbReference type="Proteomes" id="UP000321717">
    <property type="component" value="Unassembled WGS sequence"/>
</dbReference>
<keyword evidence="4" id="KW-1185">Reference proteome</keyword>
<name>A0A512HEW1_9HYPH</name>
<feature type="signal peptide" evidence="1">
    <location>
        <begin position="1"/>
        <end position="18"/>
    </location>
</feature>
<dbReference type="RefSeq" id="WP_147178788.1">
    <property type="nucleotide sequence ID" value="NZ_BJZP01000003.1"/>
</dbReference>
<proteinExistence type="predicted"/>